<dbReference type="GO" id="GO:0007064">
    <property type="term" value="P:mitotic sister chromatid cohesion"/>
    <property type="evidence" value="ECO:0007669"/>
    <property type="project" value="TreeGrafter"/>
</dbReference>
<proteinExistence type="inferred from homology"/>
<evidence type="ECO:0000256" key="2">
    <source>
        <dbReference type="ARBA" id="ARBA00004286"/>
    </source>
</evidence>
<evidence type="ECO:0000256" key="7">
    <source>
        <dbReference type="ARBA" id="ARBA00023306"/>
    </source>
</evidence>
<dbReference type="EMBL" id="WNYA01000007">
    <property type="protein sequence ID" value="KAG8564034.1"/>
    <property type="molecule type" value="Genomic_DNA"/>
</dbReference>
<feature type="region of interest" description="Disordered" evidence="9">
    <location>
        <begin position="283"/>
        <end position="309"/>
    </location>
</feature>
<reference evidence="12" key="1">
    <citation type="thesis" date="2020" institute="ProQuest LLC" country="789 East Eisenhower Parkway, Ann Arbor, MI, USA">
        <title>Comparative Genomics and Chromosome Evolution.</title>
        <authorList>
            <person name="Mudd A.B."/>
        </authorList>
    </citation>
    <scope>NUCLEOTIDE SEQUENCE</scope>
    <source>
        <strain evidence="12">237g6f4</strain>
        <tissue evidence="12">Blood</tissue>
    </source>
</reference>
<feature type="compositionally biased region" description="Basic and acidic residues" evidence="9">
    <location>
        <begin position="175"/>
        <end position="187"/>
    </location>
</feature>
<sequence>MSDRKKKCGSRGTVTWGHDSITSPPTRRSQRNSASFNKSCDSPMPAPVMKRSVTAKKIMPRKTLAALASAESKPNVATLIEEPSPGSRSSEPNTPLTATQSTPKEKPQSLKPRRSSRTTNASAESMPNTITPIEQPSPGLRSSQPNTPLAAPQSTPKEQTQSLKPRRSSRISPNAEKENAELHKPQEITKAAPDQSITSKIDILSPIPLNVPQSPGFEDRQKVMSQKVRRSYSRLEMSMNGSSFLYSPTRNTDSSDTSTPNFTSKSGRRSLFGFDKLLSSEEEVENKKVSEKMKQTFNESSSKRLSMEEPDLNIPGVALVKQKRRKRKVPQIEVSALDEWAAAMNAQFEEAEKFDLLVE</sequence>
<dbReference type="EMBL" id="WNYA01000007">
    <property type="protein sequence ID" value="KAG8564035.1"/>
    <property type="molecule type" value="Genomic_DNA"/>
</dbReference>
<dbReference type="AlphaFoldDB" id="A0AAV7AXG4"/>
<keyword evidence="6" id="KW-0539">Nucleus</keyword>
<gene>
    <name evidence="12" type="ORF">GDO81_016300</name>
</gene>
<dbReference type="Pfam" id="PF25220">
    <property type="entry name" value="Sororin_C"/>
    <property type="match status" value="1"/>
</dbReference>
<evidence type="ECO:0000256" key="9">
    <source>
        <dbReference type="SAM" id="MobiDB-lite"/>
    </source>
</evidence>
<evidence type="ECO:0008006" key="14">
    <source>
        <dbReference type="Google" id="ProtNLM"/>
    </source>
</evidence>
<evidence type="ECO:0000256" key="5">
    <source>
        <dbReference type="ARBA" id="ARBA00022776"/>
    </source>
</evidence>
<dbReference type="EMBL" id="WNYA01000007">
    <property type="protein sequence ID" value="KAG8564036.1"/>
    <property type="molecule type" value="Genomic_DNA"/>
</dbReference>
<organism evidence="12 13">
    <name type="scientific">Engystomops pustulosus</name>
    <name type="common">Tungara frog</name>
    <name type="synonym">Physalaemus pustulosus</name>
    <dbReference type="NCBI Taxonomy" id="76066"/>
    <lineage>
        <taxon>Eukaryota</taxon>
        <taxon>Metazoa</taxon>
        <taxon>Chordata</taxon>
        <taxon>Craniata</taxon>
        <taxon>Vertebrata</taxon>
        <taxon>Euteleostomi</taxon>
        <taxon>Amphibia</taxon>
        <taxon>Batrachia</taxon>
        <taxon>Anura</taxon>
        <taxon>Neobatrachia</taxon>
        <taxon>Hyloidea</taxon>
        <taxon>Leptodactylidae</taxon>
        <taxon>Leiuperinae</taxon>
        <taxon>Engystomops</taxon>
    </lineage>
</organism>
<keyword evidence="7" id="KW-0131">Cell cycle</keyword>
<feature type="compositionally biased region" description="Basic and acidic residues" evidence="9">
    <location>
        <begin position="285"/>
        <end position="294"/>
    </location>
</feature>
<evidence type="ECO:0000259" key="11">
    <source>
        <dbReference type="Pfam" id="PF25220"/>
    </source>
</evidence>
<dbReference type="Pfam" id="PF09666">
    <property type="entry name" value="Sororin_middle"/>
    <property type="match status" value="1"/>
</dbReference>
<feature type="compositionally biased region" description="Polar residues" evidence="9">
    <location>
        <begin position="117"/>
        <end position="163"/>
    </location>
</feature>
<dbReference type="GO" id="GO:0006302">
    <property type="term" value="P:double-strand break repair"/>
    <property type="evidence" value="ECO:0007669"/>
    <property type="project" value="TreeGrafter"/>
</dbReference>
<evidence type="ECO:0000256" key="1">
    <source>
        <dbReference type="ARBA" id="ARBA00004123"/>
    </source>
</evidence>
<dbReference type="InterPro" id="IPR018605">
    <property type="entry name" value="Sororin"/>
</dbReference>
<comment type="subcellular location">
    <subcellularLocation>
        <location evidence="2">Chromosome</location>
    </subcellularLocation>
    <subcellularLocation>
        <location evidence="1">Nucleus</location>
    </subcellularLocation>
</comment>
<feature type="region of interest" description="Disordered" evidence="9">
    <location>
        <begin position="1"/>
        <end position="266"/>
    </location>
</feature>
<dbReference type="InterPro" id="IPR057337">
    <property type="entry name" value="Sororin_C"/>
</dbReference>
<feature type="compositionally biased region" description="Low complexity" evidence="9">
    <location>
        <begin position="81"/>
        <end position="92"/>
    </location>
</feature>
<feature type="compositionally biased region" description="Polar residues" evidence="9">
    <location>
        <begin position="239"/>
        <end position="265"/>
    </location>
</feature>
<comment type="caution">
    <text evidence="12">The sequence shown here is derived from an EMBL/GenBank/DDBJ whole genome shotgun (WGS) entry which is preliminary data.</text>
</comment>
<evidence type="ECO:0000256" key="8">
    <source>
        <dbReference type="ARBA" id="ARBA00093465"/>
    </source>
</evidence>
<accession>A0AAV7AXG4</accession>
<dbReference type="InterPro" id="IPR057261">
    <property type="entry name" value="Sororin-like_M"/>
</dbReference>
<evidence type="ECO:0000256" key="4">
    <source>
        <dbReference type="ARBA" id="ARBA00022618"/>
    </source>
</evidence>
<keyword evidence="3" id="KW-0158">Chromosome</keyword>
<keyword evidence="4" id="KW-0132">Cell division</keyword>
<dbReference type="GO" id="GO:0051301">
    <property type="term" value="P:cell division"/>
    <property type="evidence" value="ECO:0007669"/>
    <property type="project" value="UniProtKB-KW"/>
</dbReference>
<keyword evidence="5" id="KW-0498">Mitosis</keyword>
<feature type="domain" description="Sororin C-terminal region" evidence="11">
    <location>
        <begin position="337"/>
        <end position="359"/>
    </location>
</feature>
<feature type="domain" description="Sororin-like middle region" evidence="10">
    <location>
        <begin position="178"/>
        <end position="320"/>
    </location>
</feature>
<keyword evidence="13" id="KW-1185">Reference proteome</keyword>
<name>A0AAV7AXG4_ENGPU</name>
<evidence type="ECO:0000256" key="6">
    <source>
        <dbReference type="ARBA" id="ARBA00023242"/>
    </source>
</evidence>
<evidence type="ECO:0000256" key="3">
    <source>
        <dbReference type="ARBA" id="ARBA00022454"/>
    </source>
</evidence>
<dbReference type="GO" id="GO:0031536">
    <property type="term" value="P:positive regulation of exit from mitosis"/>
    <property type="evidence" value="ECO:0007669"/>
    <property type="project" value="TreeGrafter"/>
</dbReference>
<dbReference type="GO" id="GO:0005694">
    <property type="term" value="C:chromosome"/>
    <property type="evidence" value="ECO:0007669"/>
    <property type="project" value="UniProtKB-SubCell"/>
</dbReference>
<evidence type="ECO:0000313" key="12">
    <source>
        <dbReference type="EMBL" id="KAG8564035.1"/>
    </source>
</evidence>
<evidence type="ECO:0000259" key="10">
    <source>
        <dbReference type="Pfam" id="PF09666"/>
    </source>
</evidence>
<dbReference type="PANTHER" id="PTHR31092">
    <property type="entry name" value="SORORIN"/>
    <property type="match status" value="1"/>
</dbReference>
<protein>
    <recommendedName>
        <fullName evidence="14">Sororin</fullName>
    </recommendedName>
</protein>
<dbReference type="GO" id="GO:0005634">
    <property type="term" value="C:nucleus"/>
    <property type="evidence" value="ECO:0007669"/>
    <property type="project" value="UniProtKB-SubCell"/>
</dbReference>
<evidence type="ECO:0000313" key="13">
    <source>
        <dbReference type="Proteomes" id="UP000824782"/>
    </source>
</evidence>
<feature type="compositionally biased region" description="Polar residues" evidence="9">
    <location>
        <begin position="93"/>
        <end position="102"/>
    </location>
</feature>
<dbReference type="GO" id="GO:0007080">
    <property type="term" value="P:mitotic metaphase chromosome alignment"/>
    <property type="evidence" value="ECO:0007669"/>
    <property type="project" value="TreeGrafter"/>
</dbReference>
<dbReference type="Proteomes" id="UP000824782">
    <property type="component" value="Unassembled WGS sequence"/>
</dbReference>
<comment type="similarity">
    <text evidence="8">Belongs to the sororin family.</text>
</comment>
<dbReference type="PANTHER" id="PTHR31092:SF2">
    <property type="entry name" value="SORORIN"/>
    <property type="match status" value="1"/>
</dbReference>
<feature type="compositionally biased region" description="Polar residues" evidence="9">
    <location>
        <begin position="20"/>
        <end position="40"/>
    </location>
</feature>